<accession>A0A024UL99</accession>
<dbReference type="CDD" id="cd19511">
    <property type="entry name" value="RecA-like_CDC48_r2-like"/>
    <property type="match status" value="1"/>
</dbReference>
<dbReference type="OrthoDB" id="5421at2759"/>
<dbReference type="Gene3D" id="1.10.8.60">
    <property type="match status" value="2"/>
</dbReference>
<dbReference type="PANTHER" id="PTHR23077">
    <property type="entry name" value="AAA-FAMILY ATPASE"/>
    <property type="match status" value="1"/>
</dbReference>
<dbReference type="GO" id="GO:0005524">
    <property type="term" value="F:ATP binding"/>
    <property type="evidence" value="ECO:0007669"/>
    <property type="project" value="UniProtKB-KW"/>
</dbReference>
<name>A0A024UL99_9STRA</name>
<dbReference type="PANTHER" id="PTHR23077:SF117">
    <property type="entry name" value="AAA+ ATPASE DOMAIN-CONTAINING PROTEIN"/>
    <property type="match status" value="1"/>
</dbReference>
<dbReference type="VEuPathDB" id="FungiDB:H310_02833"/>
<dbReference type="GeneID" id="20079883"/>
<feature type="domain" description="AAA+ ATPase" evidence="3">
    <location>
        <begin position="305"/>
        <end position="453"/>
    </location>
</feature>
<dbReference type="SMART" id="SM00382">
    <property type="entry name" value="AAA"/>
    <property type="match status" value="2"/>
</dbReference>
<dbReference type="PROSITE" id="PS00674">
    <property type="entry name" value="AAA"/>
    <property type="match status" value="2"/>
</dbReference>
<evidence type="ECO:0000313" key="4">
    <source>
        <dbReference type="EMBL" id="ETW06642.1"/>
    </source>
</evidence>
<evidence type="ECO:0000259" key="3">
    <source>
        <dbReference type="SMART" id="SM00382"/>
    </source>
</evidence>
<protein>
    <recommendedName>
        <fullName evidence="3">AAA+ ATPase domain-containing protein</fullName>
    </recommendedName>
</protein>
<dbReference type="InterPro" id="IPR003960">
    <property type="entry name" value="ATPase_AAA_CS"/>
</dbReference>
<dbReference type="GO" id="GO:0016887">
    <property type="term" value="F:ATP hydrolysis activity"/>
    <property type="evidence" value="ECO:0007669"/>
    <property type="project" value="InterPro"/>
</dbReference>
<keyword evidence="1" id="KW-0547">Nucleotide-binding</keyword>
<dbReference type="InterPro" id="IPR027417">
    <property type="entry name" value="P-loop_NTPase"/>
</dbReference>
<dbReference type="FunFam" id="1.10.8.60:FF:000038">
    <property type="entry name" value="spermatogenesis-associated protein 5-like protein 1"/>
    <property type="match status" value="1"/>
</dbReference>
<sequence>MALLWYDFSRIFRYLPFSKNPVYVRIISSRLSGMAAPIIAPRLTDAFRMVAAVATAVDRHTFDECTGRCRLPAKFMQENKLFNGSPVAVHVNGSTYLGKAHACRHRDAFAADTSISIAATHPLLEKLPKIRLEHVNGHGNEIFISIIPTAFKAAASVSLEPIPTKDADKAEINKLLENSISLRILQDACRRLVLHESCIVQLRHPHGATTSTTISFRVHRTLPVGLVRIVRATRVLLFQATDENSGDALATDVVQPTAVQPSSVPGADATTASIGGLHDELKKLEELIYMAVEYPNLERDMGIQLPKGVLLSGPPGVGKTLLVRTATARCQASGICQLMLRVINGAEILSGGIGDAEAALRTLFADGREFTKQSQTHVFCLFLDELDALCPRRDASGRAHSRIVAQLLTLMDGVDASQSRMLVFGATNLPNAIDPALRRPGRFDREVALRAPDVGDRVEIFKVHLKHVPLERPLTVHAVSTALADQCVGFVGADIAALCRQACMIALARIGTAGKTHTPQILKFLRNQQLSAMYWTNYTTHQPTLDLCHGVKTGGWYSIDDKTVALAQLSVAPKTVVTMADFTDAIEFVQASSLRGANTIRKSKSTTWTDIGGLDAVKTSLQQAVEWPLAFPDSFSRLGLKPPRGILLYGPPGCSKSTIVRACACASHATFLSLSAAHVFSPFVGDAEAAIRQIFRDARAATPAIIFMDEIDAIVTKREFEQGGRGGSGMELRVLSTLLNEMDGVEAADGLLVIGATNRPDMIDAALLRPGRFDRVVYVPLPDESDRHKILQIHTKHAALAKDVDLMWLAHEADMFSGAELENVCREAALLALRDNIMATEIEMTHFQQALRSASPVSTNASLQVYKAFSSRQGPN</sequence>
<dbReference type="InterPro" id="IPR003959">
    <property type="entry name" value="ATPase_AAA_core"/>
</dbReference>
<dbReference type="FunFam" id="3.40.50.300:FF:000061">
    <property type="entry name" value="ATPase family, AAA domain-containing 2"/>
    <property type="match status" value="1"/>
</dbReference>
<dbReference type="Pfam" id="PF17862">
    <property type="entry name" value="AAA_lid_3"/>
    <property type="match status" value="2"/>
</dbReference>
<evidence type="ECO:0000256" key="1">
    <source>
        <dbReference type="ARBA" id="ARBA00022741"/>
    </source>
</evidence>
<dbReference type="EMBL" id="KI913955">
    <property type="protein sequence ID" value="ETW06642.1"/>
    <property type="molecule type" value="Genomic_DNA"/>
</dbReference>
<feature type="domain" description="AAA+ ATPase" evidence="3">
    <location>
        <begin position="642"/>
        <end position="783"/>
    </location>
</feature>
<dbReference type="Pfam" id="PF00004">
    <property type="entry name" value="AAA"/>
    <property type="match status" value="2"/>
</dbReference>
<dbReference type="eggNOG" id="KOG0730">
    <property type="taxonomic scope" value="Eukaryota"/>
</dbReference>
<dbReference type="RefSeq" id="XP_008864717.1">
    <property type="nucleotide sequence ID" value="XM_008866495.1"/>
</dbReference>
<dbReference type="FunFam" id="3.40.50.300:FF:001440">
    <property type="entry name" value="ATPase, AAA family protein"/>
    <property type="match status" value="1"/>
</dbReference>
<dbReference type="SUPFAM" id="SSF52540">
    <property type="entry name" value="P-loop containing nucleoside triphosphate hydrolases"/>
    <property type="match status" value="2"/>
</dbReference>
<dbReference type="InterPro" id="IPR003593">
    <property type="entry name" value="AAA+_ATPase"/>
</dbReference>
<organism evidence="4">
    <name type="scientific">Aphanomyces invadans</name>
    <dbReference type="NCBI Taxonomy" id="157072"/>
    <lineage>
        <taxon>Eukaryota</taxon>
        <taxon>Sar</taxon>
        <taxon>Stramenopiles</taxon>
        <taxon>Oomycota</taxon>
        <taxon>Saprolegniomycetes</taxon>
        <taxon>Saprolegniales</taxon>
        <taxon>Verrucalvaceae</taxon>
        <taxon>Aphanomyces</taxon>
    </lineage>
</organism>
<dbReference type="Gene3D" id="3.40.50.300">
    <property type="entry name" value="P-loop containing nucleotide triphosphate hydrolases"/>
    <property type="match status" value="2"/>
</dbReference>
<dbReference type="InterPro" id="IPR050168">
    <property type="entry name" value="AAA_ATPase_domain"/>
</dbReference>
<keyword evidence="2" id="KW-0067">ATP-binding</keyword>
<proteinExistence type="predicted"/>
<evidence type="ECO:0000256" key="2">
    <source>
        <dbReference type="ARBA" id="ARBA00022840"/>
    </source>
</evidence>
<reference evidence="4" key="1">
    <citation type="submission" date="2013-12" db="EMBL/GenBank/DDBJ databases">
        <title>The Genome Sequence of Aphanomyces invadans NJM9701.</title>
        <authorList>
            <consortium name="The Broad Institute Genomics Platform"/>
            <person name="Russ C."/>
            <person name="Tyler B."/>
            <person name="van West P."/>
            <person name="Dieguez-Uribeondo J."/>
            <person name="Young S.K."/>
            <person name="Zeng Q."/>
            <person name="Gargeya S."/>
            <person name="Fitzgerald M."/>
            <person name="Abouelleil A."/>
            <person name="Alvarado L."/>
            <person name="Chapman S.B."/>
            <person name="Gainer-Dewar J."/>
            <person name="Goldberg J."/>
            <person name="Griggs A."/>
            <person name="Gujja S."/>
            <person name="Hansen M."/>
            <person name="Howarth C."/>
            <person name="Imamovic A."/>
            <person name="Ireland A."/>
            <person name="Larimer J."/>
            <person name="McCowan C."/>
            <person name="Murphy C."/>
            <person name="Pearson M."/>
            <person name="Poon T.W."/>
            <person name="Priest M."/>
            <person name="Roberts A."/>
            <person name="Saif S."/>
            <person name="Shea T."/>
            <person name="Sykes S."/>
            <person name="Wortman J."/>
            <person name="Nusbaum C."/>
            <person name="Birren B."/>
        </authorList>
    </citation>
    <scope>NUCLEOTIDE SEQUENCE [LARGE SCALE GENOMIC DNA]</scope>
    <source>
        <strain evidence="4">NJM9701</strain>
    </source>
</reference>
<gene>
    <name evidence="4" type="ORF">H310_02833</name>
</gene>
<dbReference type="STRING" id="157072.A0A024UL99"/>
<dbReference type="AlphaFoldDB" id="A0A024UL99"/>
<dbReference type="InterPro" id="IPR041569">
    <property type="entry name" value="AAA_lid_3"/>
</dbReference>